<reference evidence="4 5" key="1">
    <citation type="submission" date="2010-12" db="EMBL/GenBank/DDBJ databases">
        <authorList>
            <person name="Muzny D."/>
            <person name="Qin X."/>
            <person name="Deng J."/>
            <person name="Jiang H."/>
            <person name="Liu Y."/>
            <person name="Qu J."/>
            <person name="Song X.-Z."/>
            <person name="Zhang L."/>
            <person name="Thornton R."/>
            <person name="Coyle M."/>
            <person name="Francisco L."/>
            <person name="Jackson L."/>
            <person name="Javaid M."/>
            <person name="Korchina V."/>
            <person name="Kovar C."/>
            <person name="Mata R."/>
            <person name="Mathew T."/>
            <person name="Ngo R."/>
            <person name="Nguyen L."/>
            <person name="Nguyen N."/>
            <person name="Okwuonu G."/>
            <person name="Ongeri F."/>
            <person name="Pham C."/>
            <person name="Simmons D."/>
            <person name="Wilczek-Boney K."/>
            <person name="Hale W."/>
            <person name="Jakkamsetti A."/>
            <person name="Pham P."/>
            <person name="Ruth R."/>
            <person name="San Lucas F."/>
            <person name="Warren J."/>
            <person name="Zhang J."/>
            <person name="Zhao Z."/>
            <person name="Zhou C."/>
            <person name="Zhu D."/>
            <person name="Lee S."/>
            <person name="Bess C."/>
            <person name="Blankenburg K."/>
            <person name="Forbes L."/>
            <person name="Fu Q."/>
            <person name="Gubbala S."/>
            <person name="Hirani K."/>
            <person name="Jayaseelan J.C."/>
            <person name="Lara F."/>
            <person name="Munidasa M."/>
            <person name="Palculict T."/>
            <person name="Patil S."/>
            <person name="Pu L.-L."/>
            <person name="Saada N."/>
            <person name="Tang L."/>
            <person name="Weissenberger G."/>
            <person name="Zhu Y."/>
            <person name="Hemphill L."/>
            <person name="Shang Y."/>
            <person name="Youmans B."/>
            <person name="Ayvaz T."/>
            <person name="Ross M."/>
            <person name="Santibanez J."/>
            <person name="Aqrawi P."/>
            <person name="Gross S."/>
            <person name="Joshi V."/>
            <person name="Fowler G."/>
            <person name="Nazareth L."/>
            <person name="Reid J."/>
            <person name="Worley K."/>
            <person name="Petrosino J."/>
            <person name="Highlander S."/>
            <person name="Gibbs R."/>
        </authorList>
    </citation>
    <scope>NUCLEOTIDE SEQUENCE [LARGE SCALE GENOMIC DNA]</scope>
    <source>
        <strain evidence="4 5">ATCC 23263</strain>
    </source>
</reference>
<keyword evidence="1" id="KW-0472">Membrane</keyword>
<feature type="transmembrane region" description="Helical" evidence="1">
    <location>
        <begin position="379"/>
        <end position="400"/>
    </location>
</feature>
<comment type="caution">
    <text evidence="4">The sequence shown here is derived from an EMBL/GenBank/DDBJ whole genome shotgun (WGS) entry which is preliminary data.</text>
</comment>
<dbReference type="InterPro" id="IPR013783">
    <property type="entry name" value="Ig-like_fold"/>
</dbReference>
<protein>
    <submittedName>
        <fullName evidence="4">Cna protein B-type domain protein</fullName>
    </submittedName>
</protein>
<name>E6MF08_9FIRM</name>
<dbReference type="Pfam" id="PF17802">
    <property type="entry name" value="SpaA"/>
    <property type="match status" value="1"/>
</dbReference>
<organism evidence="4 5">
    <name type="scientific">Pseudoramibacter alactolyticus ATCC 23263</name>
    <dbReference type="NCBI Taxonomy" id="887929"/>
    <lineage>
        <taxon>Bacteria</taxon>
        <taxon>Bacillati</taxon>
        <taxon>Bacillota</taxon>
        <taxon>Clostridia</taxon>
        <taxon>Eubacteriales</taxon>
        <taxon>Eubacteriaceae</taxon>
        <taxon>Pseudoramibacter</taxon>
    </lineage>
</organism>
<keyword evidence="1" id="KW-0812">Transmembrane</keyword>
<evidence type="ECO:0000313" key="4">
    <source>
        <dbReference type="EMBL" id="EFV02358.1"/>
    </source>
</evidence>
<evidence type="ECO:0000256" key="1">
    <source>
        <dbReference type="SAM" id="Phobius"/>
    </source>
</evidence>
<gene>
    <name evidence="4" type="ORF">HMP0721_0591</name>
</gene>
<dbReference type="eggNOG" id="COG4932">
    <property type="taxonomic scope" value="Bacteria"/>
</dbReference>
<proteinExistence type="predicted"/>
<evidence type="ECO:0000313" key="5">
    <source>
        <dbReference type="Proteomes" id="UP000004754"/>
    </source>
</evidence>
<dbReference type="STRING" id="887929.HMP0721_0591"/>
<accession>E6MF08</accession>
<dbReference type="InterPro" id="IPR041033">
    <property type="entry name" value="SpaA_PFL_dom_1"/>
</dbReference>
<dbReference type="AlphaFoldDB" id="E6MF08"/>
<feature type="signal peptide" evidence="2">
    <location>
        <begin position="1"/>
        <end position="31"/>
    </location>
</feature>
<keyword evidence="2" id="KW-0732">Signal</keyword>
<sequence>MTIKRHALMMIAALAFMMIFLIPATMTSVHAEGEITSKSVGKWEGQEATVFEYNGMKCFCVESDNSGPNKALGEDISKNPDVFKALYYGQYGQKPWSGFEGNEAKGVVVTSRVLSDFYKNTNNDGIKGVKEFKEFLKTQPAPPTKATQFAKSELKVSWNSAKKVQVTEENEVKGDAGQTLSFVLPEGVRLIKKDGTVLIKNITLSVGDSFHLEADAGVTGEYSTGSVGKNFVYQPLIVKTAPEKQNLGHLKVIKDTAAATSFKAQWLKFSNVSVTKKDITSKKELPGAKMKVLDAKTGDLVDEWTSTQNAHFIKNLITGREYILKEVVAPKDYELNHESIKFVAGQDQTVTMYDKHVAKPVKSATKPGKSVKTGDNTSLLLPVATFLTGAAVLIVLGVIANKRKMNKRG</sequence>
<dbReference type="Proteomes" id="UP000004754">
    <property type="component" value="Unassembled WGS sequence"/>
</dbReference>
<keyword evidence="5" id="KW-1185">Reference proteome</keyword>
<evidence type="ECO:0000256" key="2">
    <source>
        <dbReference type="SAM" id="SignalP"/>
    </source>
</evidence>
<dbReference type="Gene3D" id="2.60.40.10">
    <property type="entry name" value="Immunoglobulins"/>
    <property type="match status" value="1"/>
</dbReference>
<evidence type="ECO:0000259" key="3">
    <source>
        <dbReference type="Pfam" id="PF17802"/>
    </source>
</evidence>
<keyword evidence="1" id="KW-1133">Transmembrane helix</keyword>
<dbReference type="EMBL" id="AEQN01000010">
    <property type="protein sequence ID" value="EFV02358.1"/>
    <property type="molecule type" value="Genomic_DNA"/>
</dbReference>
<dbReference type="HOGENOM" id="CLU_672429_0_0_9"/>
<feature type="chain" id="PRO_5003206557" evidence="2">
    <location>
        <begin position="32"/>
        <end position="409"/>
    </location>
</feature>
<feature type="domain" description="SpaA-like prealbumin fold" evidence="3">
    <location>
        <begin position="271"/>
        <end position="355"/>
    </location>
</feature>